<evidence type="ECO:0000256" key="1">
    <source>
        <dbReference type="SAM" id="MobiDB-lite"/>
    </source>
</evidence>
<name>A0A5B7EGZ5_PORTR</name>
<sequence length="116" mass="13145">MLSERSYRSERVKRGCLVLRVTERGVLWRVHVVLTHDSRNIAPAALPATKHNDVYTPGQVSRGSPLRVKKQQDLPRHHQQSGNELRTAIAKPPARPTNVDNWRARTALHLLVIPVP</sequence>
<proteinExistence type="predicted"/>
<accession>A0A5B7EGZ5</accession>
<gene>
    <name evidence="2" type="ORF">E2C01_025757</name>
</gene>
<dbReference type="EMBL" id="VSRR010002628">
    <property type="protein sequence ID" value="MPC32446.1"/>
    <property type="molecule type" value="Genomic_DNA"/>
</dbReference>
<organism evidence="2 3">
    <name type="scientific">Portunus trituberculatus</name>
    <name type="common">Swimming crab</name>
    <name type="synonym">Neptunus trituberculatus</name>
    <dbReference type="NCBI Taxonomy" id="210409"/>
    <lineage>
        <taxon>Eukaryota</taxon>
        <taxon>Metazoa</taxon>
        <taxon>Ecdysozoa</taxon>
        <taxon>Arthropoda</taxon>
        <taxon>Crustacea</taxon>
        <taxon>Multicrustacea</taxon>
        <taxon>Malacostraca</taxon>
        <taxon>Eumalacostraca</taxon>
        <taxon>Eucarida</taxon>
        <taxon>Decapoda</taxon>
        <taxon>Pleocyemata</taxon>
        <taxon>Brachyura</taxon>
        <taxon>Eubrachyura</taxon>
        <taxon>Portunoidea</taxon>
        <taxon>Portunidae</taxon>
        <taxon>Portuninae</taxon>
        <taxon>Portunus</taxon>
    </lineage>
</organism>
<keyword evidence="3" id="KW-1185">Reference proteome</keyword>
<dbReference type="AlphaFoldDB" id="A0A5B7EGZ5"/>
<dbReference type="Proteomes" id="UP000324222">
    <property type="component" value="Unassembled WGS sequence"/>
</dbReference>
<evidence type="ECO:0000313" key="3">
    <source>
        <dbReference type="Proteomes" id="UP000324222"/>
    </source>
</evidence>
<evidence type="ECO:0000313" key="2">
    <source>
        <dbReference type="EMBL" id="MPC32446.1"/>
    </source>
</evidence>
<comment type="caution">
    <text evidence="2">The sequence shown here is derived from an EMBL/GenBank/DDBJ whole genome shotgun (WGS) entry which is preliminary data.</text>
</comment>
<protein>
    <submittedName>
        <fullName evidence="2">Uncharacterized protein</fullName>
    </submittedName>
</protein>
<reference evidence="2 3" key="1">
    <citation type="submission" date="2019-05" db="EMBL/GenBank/DDBJ databases">
        <title>Another draft genome of Portunus trituberculatus and its Hox gene families provides insights of decapod evolution.</title>
        <authorList>
            <person name="Jeong J.-H."/>
            <person name="Song I."/>
            <person name="Kim S."/>
            <person name="Choi T."/>
            <person name="Kim D."/>
            <person name="Ryu S."/>
            <person name="Kim W."/>
        </authorList>
    </citation>
    <scope>NUCLEOTIDE SEQUENCE [LARGE SCALE GENOMIC DNA]</scope>
    <source>
        <tissue evidence="2">Muscle</tissue>
    </source>
</reference>
<feature type="region of interest" description="Disordered" evidence="1">
    <location>
        <begin position="51"/>
        <end position="98"/>
    </location>
</feature>